<evidence type="ECO:0000256" key="3">
    <source>
        <dbReference type="ARBA" id="ARBA00023004"/>
    </source>
</evidence>
<evidence type="ECO:0000256" key="1">
    <source>
        <dbReference type="ARBA" id="ARBA00022617"/>
    </source>
</evidence>
<keyword evidence="5" id="KW-0732">Signal</keyword>
<dbReference type="PROSITE" id="PS51007">
    <property type="entry name" value="CYTC"/>
    <property type="match status" value="1"/>
</dbReference>
<dbReference type="Proteomes" id="UP000463939">
    <property type="component" value="Chromosome"/>
</dbReference>
<organism evidence="7 8">
    <name type="scientific">Sulfuriferula nivalis</name>
    <dbReference type="NCBI Taxonomy" id="2675298"/>
    <lineage>
        <taxon>Bacteria</taxon>
        <taxon>Pseudomonadati</taxon>
        <taxon>Pseudomonadota</taxon>
        <taxon>Betaproteobacteria</taxon>
        <taxon>Nitrosomonadales</taxon>
        <taxon>Sulfuricellaceae</taxon>
        <taxon>Sulfuriferula</taxon>
    </lineage>
</organism>
<keyword evidence="2 4" id="KW-0479">Metal-binding</keyword>
<accession>A0A809RHD8</accession>
<feature type="signal peptide" evidence="5">
    <location>
        <begin position="1"/>
        <end position="26"/>
    </location>
</feature>
<sequence>MKLTRLHKFLLVLGGAAGLAYGTWVAADTHSADDIGDDLPTLDSIEVRASMQRPKMTLPSELTVVPVVKSGEYFVPPKIEDLDDSKYADEVRLGRNIFIDTQHYAKRFVGNGMNCSNCHLQEGRKPNAAPLWAAYPLYPMYRDKSRQVISFQERLQSCFRFSMNGMAPTLDSREIEALTTYAQWLSTGIPVGTIMAGRGFARIDKTDDPSPFNGAIHYKQYCASCHGEHLEGKKFTNRPGYMFPPLAGPDSYNKGAGMHKVKTCAGFVKANMPLGRPYTLTDDQALDVCVHIFMQDRPWDPRKGIFMSIFMPVTEG</sequence>
<evidence type="ECO:0000259" key="6">
    <source>
        <dbReference type="PROSITE" id="PS51007"/>
    </source>
</evidence>
<dbReference type="AlphaFoldDB" id="A0A809RHD8"/>
<evidence type="ECO:0000256" key="4">
    <source>
        <dbReference type="PROSITE-ProRule" id="PRU00433"/>
    </source>
</evidence>
<dbReference type="InterPro" id="IPR036909">
    <property type="entry name" value="Cyt_c-like_dom_sf"/>
</dbReference>
<feature type="chain" id="PRO_5032615085" description="Cytochrome c domain-containing protein" evidence="5">
    <location>
        <begin position="27"/>
        <end position="316"/>
    </location>
</feature>
<dbReference type="PANTHER" id="PTHR35008:SF9">
    <property type="entry name" value="CYTOCHROME C DOMAIN-CONTAINING PROTEIN"/>
    <property type="match status" value="1"/>
</dbReference>
<dbReference type="GO" id="GO:0020037">
    <property type="term" value="F:heme binding"/>
    <property type="evidence" value="ECO:0007669"/>
    <property type="project" value="InterPro"/>
</dbReference>
<keyword evidence="3 4" id="KW-0408">Iron</keyword>
<reference evidence="8" key="1">
    <citation type="submission" date="2019-11" db="EMBL/GenBank/DDBJ databases">
        <title>Isolation and characterization of a novel species in the genus Sulfuriferula.</title>
        <authorList>
            <person name="Mochizuki J."/>
            <person name="Kojima H."/>
            <person name="Fukui M."/>
        </authorList>
    </citation>
    <scope>NUCLEOTIDE SEQUENCE [LARGE SCALE GENOMIC DNA]</scope>
    <source>
        <strain evidence="8">SGTM</strain>
    </source>
</reference>
<keyword evidence="1 4" id="KW-0349">Heme</keyword>
<evidence type="ECO:0000256" key="5">
    <source>
        <dbReference type="SAM" id="SignalP"/>
    </source>
</evidence>
<dbReference type="EMBL" id="AP021881">
    <property type="protein sequence ID" value="BBP00264.1"/>
    <property type="molecule type" value="Genomic_DNA"/>
</dbReference>
<feature type="domain" description="Cytochrome c" evidence="6">
    <location>
        <begin position="89"/>
        <end position="186"/>
    </location>
</feature>
<dbReference type="Pfam" id="PF13442">
    <property type="entry name" value="Cytochrome_CBB3"/>
    <property type="match status" value="1"/>
</dbReference>
<dbReference type="InterPro" id="IPR009056">
    <property type="entry name" value="Cyt_c-like_dom"/>
</dbReference>
<keyword evidence="8" id="KW-1185">Reference proteome</keyword>
<gene>
    <name evidence="7" type="ORF">SFSGTM_09720</name>
</gene>
<dbReference type="InterPro" id="IPR051459">
    <property type="entry name" value="Cytochrome_c-type_DH"/>
</dbReference>
<dbReference type="Gene3D" id="1.10.760.10">
    <property type="entry name" value="Cytochrome c-like domain"/>
    <property type="match status" value="2"/>
</dbReference>
<dbReference type="PANTHER" id="PTHR35008">
    <property type="entry name" value="BLL4482 PROTEIN-RELATED"/>
    <property type="match status" value="1"/>
</dbReference>
<dbReference type="GO" id="GO:0009055">
    <property type="term" value="F:electron transfer activity"/>
    <property type="evidence" value="ECO:0007669"/>
    <property type="project" value="InterPro"/>
</dbReference>
<name>A0A809RHD8_9PROT</name>
<evidence type="ECO:0000313" key="8">
    <source>
        <dbReference type="Proteomes" id="UP000463939"/>
    </source>
</evidence>
<dbReference type="GO" id="GO:0046872">
    <property type="term" value="F:metal ion binding"/>
    <property type="evidence" value="ECO:0007669"/>
    <property type="project" value="UniProtKB-KW"/>
</dbReference>
<proteinExistence type="predicted"/>
<protein>
    <recommendedName>
        <fullName evidence="6">Cytochrome c domain-containing protein</fullName>
    </recommendedName>
</protein>
<dbReference type="Pfam" id="PF21342">
    <property type="entry name" value="SoxA-TsdA_cyt-c"/>
    <property type="match status" value="1"/>
</dbReference>
<evidence type="ECO:0000313" key="7">
    <source>
        <dbReference type="EMBL" id="BBP00264.1"/>
    </source>
</evidence>
<dbReference type="SUPFAM" id="SSF46626">
    <property type="entry name" value="Cytochrome c"/>
    <property type="match status" value="2"/>
</dbReference>
<dbReference type="KEGG" id="sniv:SFSGTM_09720"/>
<evidence type="ECO:0000256" key="2">
    <source>
        <dbReference type="ARBA" id="ARBA00022723"/>
    </source>
</evidence>